<dbReference type="CDD" id="cd05580">
    <property type="entry name" value="STKc_PKA_like"/>
    <property type="match status" value="1"/>
</dbReference>
<keyword evidence="4 9" id="KW-0547">Nucleotide-binding</keyword>
<dbReference type="GO" id="GO:0004691">
    <property type="term" value="F:cAMP-dependent protein kinase activity"/>
    <property type="evidence" value="ECO:0007669"/>
    <property type="project" value="UniProtKB-EC"/>
</dbReference>
<dbReference type="SMART" id="SM00133">
    <property type="entry name" value="S_TK_X"/>
    <property type="match status" value="1"/>
</dbReference>
<evidence type="ECO:0000256" key="7">
    <source>
        <dbReference type="ARBA" id="ARBA00047292"/>
    </source>
</evidence>
<reference evidence="13" key="1">
    <citation type="journal article" date="2016" name="Proc. Natl. Acad. Sci. U.S.A.">
        <title>Lipid metabolic changes in an early divergent fungus govern the establishment of a mutualistic symbiosis with endobacteria.</title>
        <authorList>
            <person name="Lastovetsky O.A."/>
            <person name="Gaspar M.L."/>
            <person name="Mondo S.J."/>
            <person name="LaButti K.M."/>
            <person name="Sandor L."/>
            <person name="Grigoriev I.V."/>
            <person name="Henry S.A."/>
            <person name="Pawlowska T.E."/>
        </authorList>
    </citation>
    <scope>NUCLEOTIDE SEQUENCE [LARGE SCALE GENOMIC DNA]</scope>
    <source>
        <strain evidence="13">ATCC 52814</strain>
    </source>
</reference>
<keyword evidence="6 9" id="KW-0067">ATP-binding</keyword>
<proteinExistence type="inferred from homology"/>
<evidence type="ECO:0000256" key="5">
    <source>
        <dbReference type="ARBA" id="ARBA00022777"/>
    </source>
</evidence>
<evidence type="ECO:0000313" key="13">
    <source>
        <dbReference type="EMBL" id="ORE05726.1"/>
    </source>
</evidence>
<dbReference type="Gene3D" id="1.10.510.10">
    <property type="entry name" value="Transferase(Phosphotransferase) domain 1"/>
    <property type="match status" value="1"/>
</dbReference>
<feature type="binding site" evidence="9">
    <location>
        <position position="124"/>
    </location>
    <ligand>
        <name>ATP</name>
        <dbReference type="ChEBI" id="CHEBI:30616"/>
    </ligand>
</feature>
<dbReference type="InterPro" id="IPR000719">
    <property type="entry name" value="Prot_kinase_dom"/>
</dbReference>
<keyword evidence="2 10" id="KW-0723">Serine/threonine-protein kinase</keyword>
<dbReference type="FunFam" id="1.10.510.10:FF:000005">
    <property type="entry name" value="cAMP-dependent protein kinase catalytic subunit alpha"/>
    <property type="match status" value="1"/>
</dbReference>
<dbReference type="SMART" id="SM00220">
    <property type="entry name" value="S_TKc"/>
    <property type="match status" value="1"/>
</dbReference>
<evidence type="ECO:0000256" key="6">
    <source>
        <dbReference type="ARBA" id="ARBA00022840"/>
    </source>
</evidence>
<dbReference type="InterPro" id="IPR008271">
    <property type="entry name" value="Ser/Thr_kinase_AS"/>
</dbReference>
<comment type="similarity">
    <text evidence="10">Belongs to the protein kinase superfamily.</text>
</comment>
<evidence type="ECO:0000259" key="11">
    <source>
        <dbReference type="PROSITE" id="PS50011"/>
    </source>
</evidence>
<keyword evidence="3" id="KW-0808">Transferase</keyword>
<dbReference type="PROSITE" id="PS00108">
    <property type="entry name" value="PROTEIN_KINASE_ST"/>
    <property type="match status" value="1"/>
</dbReference>
<dbReference type="PROSITE" id="PS50011">
    <property type="entry name" value="PROTEIN_KINASE_DOM"/>
    <property type="match status" value="1"/>
</dbReference>
<dbReference type="InterPro" id="IPR011009">
    <property type="entry name" value="Kinase-like_dom_sf"/>
</dbReference>
<evidence type="ECO:0000256" key="1">
    <source>
        <dbReference type="ARBA" id="ARBA00012444"/>
    </source>
</evidence>
<dbReference type="OrthoDB" id="63267at2759"/>
<dbReference type="PROSITE" id="PS00107">
    <property type="entry name" value="PROTEIN_KINASE_ATP"/>
    <property type="match status" value="1"/>
</dbReference>
<evidence type="ECO:0000259" key="12">
    <source>
        <dbReference type="PROSITE" id="PS51285"/>
    </source>
</evidence>
<dbReference type="SUPFAM" id="SSF56112">
    <property type="entry name" value="Protein kinase-like (PK-like)"/>
    <property type="match status" value="1"/>
</dbReference>
<dbReference type="Proteomes" id="UP000242414">
    <property type="component" value="Unassembled WGS sequence"/>
</dbReference>
<dbReference type="EMBL" id="KV921938">
    <property type="protein sequence ID" value="ORE05726.1"/>
    <property type="molecule type" value="Genomic_DNA"/>
</dbReference>
<protein>
    <recommendedName>
        <fullName evidence="1">cAMP-dependent protein kinase</fullName>
        <ecNumber evidence="1">2.7.11.11</ecNumber>
    </recommendedName>
</protein>
<dbReference type="EC" id="2.7.11.11" evidence="1"/>
<dbReference type="PANTHER" id="PTHR24353">
    <property type="entry name" value="CYCLIC NUCLEOTIDE-DEPENDENT PROTEIN KINASE"/>
    <property type="match status" value="1"/>
</dbReference>
<dbReference type="AlphaFoldDB" id="A0A1X0R156"/>
<dbReference type="Gene3D" id="3.30.200.20">
    <property type="entry name" value="Phosphorylase Kinase, domain 1"/>
    <property type="match status" value="1"/>
</dbReference>
<dbReference type="GO" id="GO:0005952">
    <property type="term" value="C:cAMP-dependent protein kinase complex"/>
    <property type="evidence" value="ECO:0007669"/>
    <property type="project" value="TreeGrafter"/>
</dbReference>
<dbReference type="Pfam" id="PF00069">
    <property type="entry name" value="Pkinase"/>
    <property type="match status" value="1"/>
</dbReference>
<dbReference type="InterPro" id="IPR000961">
    <property type="entry name" value="AGC-kinase_C"/>
</dbReference>
<comment type="catalytic activity">
    <reaction evidence="8">
        <text>L-seryl-[protein] + ATP = O-phospho-L-seryl-[protein] + ADP + H(+)</text>
        <dbReference type="Rhea" id="RHEA:17989"/>
        <dbReference type="Rhea" id="RHEA-COMP:9863"/>
        <dbReference type="Rhea" id="RHEA-COMP:11604"/>
        <dbReference type="ChEBI" id="CHEBI:15378"/>
        <dbReference type="ChEBI" id="CHEBI:29999"/>
        <dbReference type="ChEBI" id="CHEBI:30616"/>
        <dbReference type="ChEBI" id="CHEBI:83421"/>
        <dbReference type="ChEBI" id="CHEBI:456216"/>
        <dbReference type="EC" id="2.7.11.11"/>
    </reaction>
</comment>
<accession>A0A1X0R156</accession>
<keyword evidence="5 13" id="KW-0418">Kinase</keyword>
<feature type="domain" description="AGC-kinase C-terminal" evidence="12">
    <location>
        <begin position="350"/>
        <end position="403"/>
    </location>
</feature>
<sequence>MPLKLISNLVTSFFKRTDTVITPPPKESASSASVSFSPTITIQGLWTKKDDQSDMSTIKSSADSERWIAHQEQLQKIHSQPPIFDPSPSVGIHDYELIETLGTGTFGRVYLAKEKRAKKYYAIKVLKKAEIVKLKQVEHINSEREVLSQINFPFIVQLYCTFQDQVNLYMVQEYIIGGELFRHLRKSGRFPNDTARFYAAEIVLALEYLHSKDIIYRDLKPENILLDNRGYVKIADFGFAKKVQDRTWTLCGTPEYLAPEIIQSKGHSKSVDWWSLGILIYEMMAGHPPFYDDNHFGIYERILGGRVQYPSYFENAAKDLLKKLLVIDRTRRLGNLKGGADDVKRHKWFRTTDWHGLLNKTVRAPIIPAHSNEYDTSNFEKYPEESISNQPQDDSFRDLFPDF</sequence>
<dbReference type="PROSITE" id="PS51285">
    <property type="entry name" value="AGC_KINASE_CTER"/>
    <property type="match status" value="1"/>
</dbReference>
<dbReference type="FunFam" id="3.30.200.20:FF:000005">
    <property type="entry name" value="cAMP-dependent protein kinase catalytic subunit"/>
    <property type="match status" value="1"/>
</dbReference>
<evidence type="ECO:0000256" key="2">
    <source>
        <dbReference type="ARBA" id="ARBA00022527"/>
    </source>
</evidence>
<dbReference type="InterPro" id="IPR017441">
    <property type="entry name" value="Protein_kinase_ATP_BS"/>
</dbReference>
<organism evidence="13">
    <name type="scientific">Rhizopus microsporus var. microsporus</name>
    <dbReference type="NCBI Taxonomy" id="86635"/>
    <lineage>
        <taxon>Eukaryota</taxon>
        <taxon>Fungi</taxon>
        <taxon>Fungi incertae sedis</taxon>
        <taxon>Mucoromycota</taxon>
        <taxon>Mucoromycotina</taxon>
        <taxon>Mucoromycetes</taxon>
        <taxon>Mucorales</taxon>
        <taxon>Mucorineae</taxon>
        <taxon>Rhizopodaceae</taxon>
        <taxon>Rhizopus</taxon>
    </lineage>
</organism>
<name>A0A1X0R156_RHIZD</name>
<evidence type="ECO:0000256" key="9">
    <source>
        <dbReference type="PROSITE-ProRule" id="PRU10141"/>
    </source>
</evidence>
<evidence type="ECO:0000256" key="10">
    <source>
        <dbReference type="RuleBase" id="RU000304"/>
    </source>
</evidence>
<feature type="domain" description="Protein kinase" evidence="11">
    <location>
        <begin position="95"/>
        <end position="349"/>
    </location>
</feature>
<dbReference type="PANTHER" id="PTHR24353:SF37">
    <property type="entry name" value="CAMP-DEPENDENT PROTEIN KINASE CATALYTIC SUBUNIT PRKX"/>
    <property type="match status" value="1"/>
</dbReference>
<evidence type="ECO:0000256" key="4">
    <source>
        <dbReference type="ARBA" id="ARBA00022741"/>
    </source>
</evidence>
<gene>
    <name evidence="13" type="ORF">BCV72DRAFT_229246</name>
</gene>
<evidence type="ECO:0000256" key="3">
    <source>
        <dbReference type="ARBA" id="ARBA00022679"/>
    </source>
</evidence>
<dbReference type="GO" id="GO:0005524">
    <property type="term" value="F:ATP binding"/>
    <property type="evidence" value="ECO:0007669"/>
    <property type="project" value="UniProtKB-UniRule"/>
</dbReference>
<comment type="catalytic activity">
    <reaction evidence="7">
        <text>L-threonyl-[protein] + ATP = O-phospho-L-threonyl-[protein] + ADP + H(+)</text>
        <dbReference type="Rhea" id="RHEA:46608"/>
        <dbReference type="Rhea" id="RHEA-COMP:11060"/>
        <dbReference type="Rhea" id="RHEA-COMP:11605"/>
        <dbReference type="ChEBI" id="CHEBI:15378"/>
        <dbReference type="ChEBI" id="CHEBI:30013"/>
        <dbReference type="ChEBI" id="CHEBI:30616"/>
        <dbReference type="ChEBI" id="CHEBI:61977"/>
        <dbReference type="ChEBI" id="CHEBI:456216"/>
        <dbReference type="EC" id="2.7.11.11"/>
    </reaction>
</comment>
<evidence type="ECO:0000256" key="8">
    <source>
        <dbReference type="ARBA" id="ARBA00047454"/>
    </source>
</evidence>
<dbReference type="VEuPathDB" id="FungiDB:BCV72DRAFT_229246"/>
<dbReference type="GO" id="GO:0005829">
    <property type="term" value="C:cytosol"/>
    <property type="evidence" value="ECO:0007669"/>
    <property type="project" value="TreeGrafter"/>
</dbReference>